<evidence type="ECO:0000256" key="6">
    <source>
        <dbReference type="ARBA" id="ARBA00023326"/>
    </source>
</evidence>
<evidence type="ECO:0000259" key="10">
    <source>
        <dbReference type="PROSITE" id="PS51910"/>
    </source>
</evidence>
<dbReference type="GO" id="GO:0006032">
    <property type="term" value="P:chitin catabolic process"/>
    <property type="evidence" value="ECO:0007669"/>
    <property type="project" value="UniProtKB-KW"/>
</dbReference>
<dbReference type="PROSITE" id="PS01095">
    <property type="entry name" value="GH18_1"/>
    <property type="match status" value="1"/>
</dbReference>
<feature type="signal peptide" evidence="9">
    <location>
        <begin position="1"/>
        <end position="21"/>
    </location>
</feature>
<dbReference type="HOGENOM" id="CLU_002833_6_1_1"/>
<dbReference type="Gene3D" id="3.20.20.80">
    <property type="entry name" value="Glycosidases"/>
    <property type="match status" value="1"/>
</dbReference>
<dbReference type="InParanoid" id="A0A067N636"/>
<keyword evidence="5 7" id="KW-0326">Glycosidase</keyword>
<keyword evidence="2 7" id="KW-0378">Hydrolase</keyword>
<dbReference type="InterPro" id="IPR001579">
    <property type="entry name" value="Glyco_hydro_18_chit_AS"/>
</dbReference>
<sequence>MHLSLPKPIFVLFSALPLAWAAPACSLVPPPKASAVSHASTVDNVPEEVLATAWYPGWLGDKFPPSKISWDKFNAMTFAFAVTTPDPSVISLDDVSQKTLPEMVSAARAQGVSPSLSIGGWTGSIYFSSAVATPQNRSAFVKAVVGLANTYQLDGIDFDWEYPNKQGIGCNIISPDDSANFLSFLQELRKDPVGSNLTISAAVGLTPFMGPTAPMTDVSPFADVLDHIAIMAYDIWGSWSNTVGPNAPLDDSCAPTQAGSATSAVKAWTAAGFPANKIALGIAAYGHSFHVQANAALDGSGGIQTSSAFDKGQQPKGDSWDTADGTTVDQCGNPEATSGVFNFWGLVEGGFLNNNGTAASGIDYRFDNCSQTPFVYNPATQVMVAYDDATSFAAKGKFINDQGLKGFALWNAAGDFNDILLTSISDAMGIETEC</sequence>
<dbReference type="InterPro" id="IPR029070">
    <property type="entry name" value="Chitinase_insertion_sf"/>
</dbReference>
<evidence type="ECO:0000256" key="1">
    <source>
        <dbReference type="ARBA" id="ARBA00000822"/>
    </source>
</evidence>
<keyword evidence="4" id="KW-0119">Carbohydrate metabolism</keyword>
<comment type="catalytic activity">
    <reaction evidence="1">
        <text>Random endo-hydrolysis of N-acetyl-beta-D-glucosaminide (1-&gt;4)-beta-linkages in chitin and chitodextrins.</text>
        <dbReference type="EC" id="3.2.1.14"/>
    </reaction>
</comment>
<evidence type="ECO:0000313" key="11">
    <source>
        <dbReference type="EMBL" id="KDQ22415.1"/>
    </source>
</evidence>
<dbReference type="GO" id="GO:0005576">
    <property type="term" value="C:extracellular region"/>
    <property type="evidence" value="ECO:0007669"/>
    <property type="project" value="TreeGrafter"/>
</dbReference>
<dbReference type="SUPFAM" id="SSF54556">
    <property type="entry name" value="Chitinase insertion domain"/>
    <property type="match status" value="1"/>
</dbReference>
<dbReference type="InterPro" id="IPR001223">
    <property type="entry name" value="Glyco_hydro18_cat"/>
</dbReference>
<evidence type="ECO:0000256" key="4">
    <source>
        <dbReference type="ARBA" id="ARBA00023277"/>
    </source>
</evidence>
<dbReference type="OrthoDB" id="73875at2759"/>
<dbReference type="GO" id="GO:0000272">
    <property type="term" value="P:polysaccharide catabolic process"/>
    <property type="evidence" value="ECO:0007669"/>
    <property type="project" value="UniProtKB-KW"/>
</dbReference>
<keyword evidence="9" id="KW-0732">Signal</keyword>
<protein>
    <submittedName>
        <fullName evidence="11">Glycoside hydrolase family 18 protein</fullName>
    </submittedName>
</protein>
<feature type="domain" description="GH18" evidence="10">
    <location>
        <begin position="49"/>
        <end position="431"/>
    </location>
</feature>
<dbReference type="VEuPathDB" id="FungiDB:PLEOSDRAFT_1079778"/>
<evidence type="ECO:0000256" key="7">
    <source>
        <dbReference type="RuleBase" id="RU000489"/>
    </source>
</evidence>
<feature type="chain" id="PRO_5001645324" evidence="9">
    <location>
        <begin position="22"/>
        <end position="434"/>
    </location>
</feature>
<accession>A0A067N636</accession>
<dbReference type="Gene3D" id="3.10.50.10">
    <property type="match status" value="1"/>
</dbReference>
<evidence type="ECO:0000256" key="5">
    <source>
        <dbReference type="ARBA" id="ARBA00023295"/>
    </source>
</evidence>
<dbReference type="GO" id="GO:0008843">
    <property type="term" value="F:endochitinase activity"/>
    <property type="evidence" value="ECO:0007669"/>
    <property type="project" value="UniProtKB-EC"/>
</dbReference>
<dbReference type="PANTHER" id="PTHR11177:SF317">
    <property type="entry name" value="CHITINASE 12-RELATED"/>
    <property type="match status" value="1"/>
</dbReference>
<evidence type="ECO:0000256" key="2">
    <source>
        <dbReference type="ARBA" id="ARBA00022801"/>
    </source>
</evidence>
<dbReference type="SUPFAM" id="SSF51445">
    <property type="entry name" value="(Trans)glycosidases"/>
    <property type="match status" value="1"/>
</dbReference>
<gene>
    <name evidence="11" type="ORF">PLEOSDRAFT_1079778</name>
</gene>
<dbReference type="PROSITE" id="PS51910">
    <property type="entry name" value="GH18_2"/>
    <property type="match status" value="1"/>
</dbReference>
<dbReference type="EMBL" id="KL198014">
    <property type="protein sequence ID" value="KDQ22415.1"/>
    <property type="molecule type" value="Genomic_DNA"/>
</dbReference>
<dbReference type="Pfam" id="PF00704">
    <property type="entry name" value="Glyco_hydro_18"/>
    <property type="match status" value="1"/>
</dbReference>
<dbReference type="Proteomes" id="UP000027073">
    <property type="component" value="Unassembled WGS sequence"/>
</dbReference>
<evidence type="ECO:0000256" key="8">
    <source>
        <dbReference type="RuleBase" id="RU004453"/>
    </source>
</evidence>
<dbReference type="InterPro" id="IPR017853">
    <property type="entry name" value="GH"/>
</dbReference>
<dbReference type="SMART" id="SM00636">
    <property type="entry name" value="Glyco_18"/>
    <property type="match status" value="1"/>
</dbReference>
<dbReference type="InterPro" id="IPR050314">
    <property type="entry name" value="Glycosyl_Hydrlase_18"/>
</dbReference>
<dbReference type="STRING" id="1137138.A0A067N636"/>
<proteinExistence type="inferred from homology"/>
<keyword evidence="6" id="KW-0624">Polysaccharide degradation</keyword>
<dbReference type="GO" id="GO:0008061">
    <property type="term" value="F:chitin binding"/>
    <property type="evidence" value="ECO:0007669"/>
    <property type="project" value="InterPro"/>
</dbReference>
<keyword evidence="3" id="KW-0146">Chitin degradation</keyword>
<evidence type="ECO:0000256" key="9">
    <source>
        <dbReference type="SAM" id="SignalP"/>
    </source>
</evidence>
<organism evidence="11 12">
    <name type="scientific">Pleurotus ostreatus (strain PC15)</name>
    <name type="common">Oyster mushroom</name>
    <dbReference type="NCBI Taxonomy" id="1137138"/>
    <lineage>
        <taxon>Eukaryota</taxon>
        <taxon>Fungi</taxon>
        <taxon>Dikarya</taxon>
        <taxon>Basidiomycota</taxon>
        <taxon>Agaricomycotina</taxon>
        <taxon>Agaricomycetes</taxon>
        <taxon>Agaricomycetidae</taxon>
        <taxon>Agaricales</taxon>
        <taxon>Pleurotineae</taxon>
        <taxon>Pleurotaceae</taxon>
        <taxon>Pleurotus</taxon>
    </lineage>
</organism>
<evidence type="ECO:0000256" key="3">
    <source>
        <dbReference type="ARBA" id="ARBA00023024"/>
    </source>
</evidence>
<dbReference type="PANTHER" id="PTHR11177">
    <property type="entry name" value="CHITINASE"/>
    <property type="match status" value="1"/>
</dbReference>
<reference evidence="12" key="1">
    <citation type="journal article" date="2014" name="Proc. Natl. Acad. Sci. U.S.A.">
        <title>Extensive sampling of basidiomycete genomes demonstrates inadequacy of the white-rot/brown-rot paradigm for wood decay fungi.</title>
        <authorList>
            <person name="Riley R."/>
            <person name="Salamov A.A."/>
            <person name="Brown D.W."/>
            <person name="Nagy L.G."/>
            <person name="Floudas D."/>
            <person name="Held B.W."/>
            <person name="Levasseur A."/>
            <person name="Lombard V."/>
            <person name="Morin E."/>
            <person name="Otillar R."/>
            <person name="Lindquist E.A."/>
            <person name="Sun H."/>
            <person name="LaButti K.M."/>
            <person name="Schmutz J."/>
            <person name="Jabbour D."/>
            <person name="Luo H."/>
            <person name="Baker S.E."/>
            <person name="Pisabarro A.G."/>
            <person name="Walton J.D."/>
            <person name="Blanchette R.A."/>
            <person name="Henrissat B."/>
            <person name="Martin F."/>
            <person name="Cullen D."/>
            <person name="Hibbett D.S."/>
            <person name="Grigoriev I.V."/>
        </authorList>
    </citation>
    <scope>NUCLEOTIDE SEQUENCE [LARGE SCALE GENOMIC DNA]</scope>
    <source>
        <strain evidence="12">PC15</strain>
    </source>
</reference>
<comment type="similarity">
    <text evidence="8">Belongs to the glycosyl hydrolase 18 family.</text>
</comment>
<evidence type="ECO:0000313" key="12">
    <source>
        <dbReference type="Proteomes" id="UP000027073"/>
    </source>
</evidence>
<name>A0A067N636_PLEO1</name>
<dbReference type="AlphaFoldDB" id="A0A067N636"/>
<dbReference type="InterPro" id="IPR011583">
    <property type="entry name" value="Chitinase_II/V-like_cat"/>
</dbReference>